<organism evidence="6 7">
    <name type="scientific">Clostridium kluyveri</name>
    <dbReference type="NCBI Taxonomy" id="1534"/>
    <lineage>
        <taxon>Bacteria</taxon>
        <taxon>Bacillati</taxon>
        <taxon>Bacillota</taxon>
        <taxon>Clostridia</taxon>
        <taxon>Eubacteriales</taxon>
        <taxon>Clostridiaceae</taxon>
        <taxon>Clostridium</taxon>
    </lineage>
</organism>
<dbReference type="EMBL" id="CP018335">
    <property type="protein sequence ID" value="APM38223.1"/>
    <property type="molecule type" value="Genomic_DNA"/>
</dbReference>
<dbReference type="GO" id="GO:0051536">
    <property type="term" value="F:iron-sulfur cluster binding"/>
    <property type="evidence" value="ECO:0007669"/>
    <property type="project" value="UniProtKB-KW"/>
</dbReference>
<protein>
    <submittedName>
        <fullName evidence="6">NADH dehydrogenase</fullName>
    </submittedName>
</protein>
<dbReference type="PROSITE" id="PS00198">
    <property type="entry name" value="4FE4S_FER_1"/>
    <property type="match status" value="1"/>
</dbReference>
<dbReference type="Proteomes" id="UP000184604">
    <property type="component" value="Chromosome"/>
</dbReference>
<evidence type="ECO:0000313" key="6">
    <source>
        <dbReference type="EMBL" id="APM38223.1"/>
    </source>
</evidence>
<dbReference type="Pfam" id="PF13510">
    <property type="entry name" value="Fer2_4"/>
    <property type="match status" value="1"/>
</dbReference>
<dbReference type="InterPro" id="IPR017896">
    <property type="entry name" value="4Fe4S_Fe-S-bd"/>
</dbReference>
<dbReference type="SUPFAM" id="SSF54862">
    <property type="entry name" value="4Fe-4S ferredoxins"/>
    <property type="match status" value="1"/>
</dbReference>
<evidence type="ECO:0000256" key="1">
    <source>
        <dbReference type="ARBA" id="ARBA00022723"/>
    </source>
</evidence>
<gene>
    <name evidence="6" type="ORF">BS101_05450</name>
</gene>
<dbReference type="InterPro" id="IPR001041">
    <property type="entry name" value="2Fe-2S_ferredoxin-type"/>
</dbReference>
<dbReference type="SUPFAM" id="SSF54292">
    <property type="entry name" value="2Fe-2S ferredoxin-like"/>
    <property type="match status" value="1"/>
</dbReference>
<feature type="domain" description="4Fe-4S ferredoxin-type" evidence="5">
    <location>
        <begin position="119"/>
        <end position="152"/>
    </location>
</feature>
<keyword evidence="2" id="KW-0408">Iron</keyword>
<dbReference type="CDD" id="cd00207">
    <property type="entry name" value="fer2"/>
    <property type="match status" value="1"/>
</dbReference>
<dbReference type="Pfam" id="PF00037">
    <property type="entry name" value="Fer4"/>
    <property type="match status" value="1"/>
</dbReference>
<dbReference type="InterPro" id="IPR036010">
    <property type="entry name" value="2Fe-2S_ferredoxin-like_sf"/>
</dbReference>
<accession>A0A1L5F5H1</accession>
<keyword evidence="3" id="KW-0411">Iron-sulfur</keyword>
<dbReference type="PROSITE" id="PS51379">
    <property type="entry name" value="4FE4S_FER_2"/>
    <property type="match status" value="2"/>
</dbReference>
<name>A0A1L5F5H1_CLOKL</name>
<dbReference type="PROSITE" id="PS51085">
    <property type="entry name" value="2FE2S_FER_2"/>
    <property type="match status" value="1"/>
</dbReference>
<dbReference type="InterPro" id="IPR017900">
    <property type="entry name" value="4Fe4S_Fe_S_CS"/>
</dbReference>
<keyword evidence="1" id="KW-0479">Metal-binding</keyword>
<proteinExistence type="predicted"/>
<dbReference type="OrthoDB" id="9803192at2"/>
<dbReference type="GO" id="GO:0046872">
    <property type="term" value="F:metal ion binding"/>
    <property type="evidence" value="ECO:0007669"/>
    <property type="project" value="UniProtKB-KW"/>
</dbReference>
<evidence type="ECO:0000259" key="4">
    <source>
        <dbReference type="PROSITE" id="PS51085"/>
    </source>
</evidence>
<evidence type="ECO:0000313" key="7">
    <source>
        <dbReference type="Proteomes" id="UP000184604"/>
    </source>
</evidence>
<feature type="domain" description="2Fe-2S ferredoxin-type" evidence="4">
    <location>
        <begin position="1"/>
        <end position="80"/>
    </location>
</feature>
<evidence type="ECO:0000256" key="2">
    <source>
        <dbReference type="ARBA" id="ARBA00023004"/>
    </source>
</evidence>
<dbReference type="RefSeq" id="WP_073537906.1">
    <property type="nucleotide sequence ID" value="NZ_CP018335.1"/>
</dbReference>
<feature type="domain" description="4Fe-4S ferredoxin-type" evidence="5">
    <location>
        <begin position="156"/>
        <end position="188"/>
    </location>
</feature>
<evidence type="ECO:0000259" key="5">
    <source>
        <dbReference type="PROSITE" id="PS51379"/>
    </source>
</evidence>
<reference evidence="6 7" key="1">
    <citation type="submission" date="2016-12" db="EMBL/GenBank/DDBJ databases">
        <title>Complete genome sequence of Clostridium kluyveri JZZ isolated from the pit mud of a Chinese flavor liquor-making factory.</title>
        <authorList>
            <person name="Wang Y."/>
        </authorList>
    </citation>
    <scope>NUCLEOTIDE SEQUENCE [LARGE SCALE GENOMIC DNA]</scope>
    <source>
        <strain evidence="6 7">JZZ</strain>
    </source>
</reference>
<dbReference type="Gene3D" id="3.30.70.20">
    <property type="match status" value="1"/>
</dbReference>
<dbReference type="AlphaFoldDB" id="A0A1L5F5H1"/>
<evidence type="ECO:0000256" key="3">
    <source>
        <dbReference type="ARBA" id="ARBA00023014"/>
    </source>
</evidence>
<dbReference type="Gene3D" id="3.10.20.740">
    <property type="match status" value="1"/>
</dbReference>
<sequence>MKIMINGESYETQKGDTILKVARRNNIYIPTLCHSDALPGLATCRFCIVEVIDGEECKVAASCISPANPGNREIEVITDSDKIKRMRKVIAMLLQARCPNNKEIEKFAEAFGVEKRKVNRFKLEKGEDCALCGLCVKACKAVGVGVLSLVNKGIYKKLDISDKSTQRCIGCGSCANVCPTNAIDIIDKDGKREIWGNKFKMVKCDCCGEYFATEEHVKYAYDKLGIEQPGKFYCSRCKREQAVQGMNHVLESI</sequence>